<comment type="cofactor">
    <cofactor evidence="8">
        <name>Zn(2+)</name>
        <dbReference type="ChEBI" id="CHEBI:29105"/>
    </cofactor>
    <text evidence="8">Binds 1 zinc ion per subunit.</text>
</comment>
<dbReference type="InterPro" id="IPR028883">
    <property type="entry name" value="tRNA_aden_deaminase"/>
</dbReference>
<dbReference type="InterPro" id="IPR016192">
    <property type="entry name" value="APOBEC/CMP_deaminase_Zn-bd"/>
</dbReference>
<dbReference type="GO" id="GO:0002100">
    <property type="term" value="P:tRNA wobble adenosine to inosine editing"/>
    <property type="evidence" value="ECO:0007669"/>
    <property type="project" value="UniProtKB-UniRule"/>
</dbReference>
<dbReference type="InterPro" id="IPR002125">
    <property type="entry name" value="CMP_dCMP_dom"/>
</dbReference>
<keyword evidence="4 8" id="KW-0479">Metal-binding</keyword>
<reference evidence="11" key="1">
    <citation type="submission" date="2012-06" db="EMBL/GenBank/DDBJ databases">
        <title>The complete genome of Flexibacter litoralis DSM 6794.</title>
        <authorList>
            <person name="Lucas S."/>
            <person name="Copeland A."/>
            <person name="Lapidus A."/>
            <person name="Glavina del Rio T."/>
            <person name="Dalin E."/>
            <person name="Tice H."/>
            <person name="Bruce D."/>
            <person name="Goodwin L."/>
            <person name="Pitluck S."/>
            <person name="Peters L."/>
            <person name="Ovchinnikova G."/>
            <person name="Lu M."/>
            <person name="Kyrpides N."/>
            <person name="Mavromatis K."/>
            <person name="Ivanova N."/>
            <person name="Brettin T."/>
            <person name="Detter J.C."/>
            <person name="Han C."/>
            <person name="Larimer F."/>
            <person name="Land M."/>
            <person name="Hauser L."/>
            <person name="Markowitz V."/>
            <person name="Cheng J.-F."/>
            <person name="Hugenholtz P."/>
            <person name="Woyke T."/>
            <person name="Wu D."/>
            <person name="Spring S."/>
            <person name="Lang E."/>
            <person name="Kopitz M."/>
            <person name="Brambilla E."/>
            <person name="Klenk H.-P."/>
            <person name="Eisen J.A."/>
        </authorList>
    </citation>
    <scope>NUCLEOTIDE SEQUENCE [LARGE SCALE GENOMIC DNA]</scope>
    <source>
        <strain evidence="11">ATCC 23117 / DSM 6794 / NBRC 15988 / NCIMB 1366 / Sio-4</strain>
    </source>
</reference>
<comment type="function">
    <text evidence="8">Catalyzes the deamination of adenosine to inosine at the wobble position 34 of tRNA(Arg2).</text>
</comment>
<protein>
    <recommendedName>
        <fullName evidence="8">tRNA-specific adenosine deaminase</fullName>
        <ecNumber evidence="8">3.5.4.33</ecNumber>
    </recommendedName>
</protein>
<dbReference type="PROSITE" id="PS00903">
    <property type="entry name" value="CYT_DCMP_DEAMINASES_1"/>
    <property type="match status" value="1"/>
</dbReference>
<evidence type="ECO:0000313" key="11">
    <source>
        <dbReference type="Proteomes" id="UP000006054"/>
    </source>
</evidence>
<organism evidence="10 11">
    <name type="scientific">Bernardetia litoralis (strain ATCC 23117 / DSM 6794 / NBRC 15988 / NCIMB 1366 / Fx l1 / Sio-4)</name>
    <name type="common">Flexibacter litoralis</name>
    <dbReference type="NCBI Taxonomy" id="880071"/>
    <lineage>
        <taxon>Bacteria</taxon>
        <taxon>Pseudomonadati</taxon>
        <taxon>Bacteroidota</taxon>
        <taxon>Cytophagia</taxon>
        <taxon>Cytophagales</taxon>
        <taxon>Bernardetiaceae</taxon>
        <taxon>Bernardetia</taxon>
    </lineage>
</organism>
<feature type="binding site" evidence="8">
    <location>
        <position position="92"/>
    </location>
    <ligand>
        <name>Zn(2+)</name>
        <dbReference type="ChEBI" id="CHEBI:29105"/>
        <note>catalytic</note>
    </ligand>
</feature>
<dbReference type="PROSITE" id="PS51747">
    <property type="entry name" value="CYT_DCMP_DEAMINASES_2"/>
    <property type="match status" value="1"/>
</dbReference>
<comment type="catalytic activity">
    <reaction evidence="7 8">
        <text>adenosine(34) in tRNA + H2O + H(+) = inosine(34) in tRNA + NH4(+)</text>
        <dbReference type="Rhea" id="RHEA:43168"/>
        <dbReference type="Rhea" id="RHEA-COMP:10373"/>
        <dbReference type="Rhea" id="RHEA-COMP:10374"/>
        <dbReference type="ChEBI" id="CHEBI:15377"/>
        <dbReference type="ChEBI" id="CHEBI:15378"/>
        <dbReference type="ChEBI" id="CHEBI:28938"/>
        <dbReference type="ChEBI" id="CHEBI:74411"/>
        <dbReference type="ChEBI" id="CHEBI:82852"/>
        <dbReference type="EC" id="3.5.4.33"/>
    </reaction>
</comment>
<evidence type="ECO:0000256" key="3">
    <source>
        <dbReference type="ARBA" id="ARBA00022694"/>
    </source>
</evidence>
<dbReference type="GO" id="GO:0052717">
    <property type="term" value="F:tRNA-specific adenosine-34 deaminase activity"/>
    <property type="evidence" value="ECO:0007669"/>
    <property type="project" value="UniProtKB-UniRule"/>
</dbReference>
<evidence type="ECO:0000313" key="10">
    <source>
        <dbReference type="EMBL" id="AFM05665.1"/>
    </source>
</evidence>
<dbReference type="AlphaFoldDB" id="I4ANY0"/>
<dbReference type="HOGENOM" id="CLU_025810_3_2_10"/>
<dbReference type="GO" id="GO:0008270">
    <property type="term" value="F:zinc ion binding"/>
    <property type="evidence" value="ECO:0007669"/>
    <property type="project" value="UniProtKB-UniRule"/>
</dbReference>
<comment type="similarity">
    <text evidence="1">Belongs to the cytidine and deoxycytidylate deaminase family. ADAT2 subfamily.</text>
</comment>
<proteinExistence type="inferred from homology"/>
<feature type="binding site" evidence="8">
    <location>
        <position position="89"/>
    </location>
    <ligand>
        <name>Zn(2+)</name>
        <dbReference type="ChEBI" id="CHEBI:29105"/>
        <note>catalytic</note>
    </ligand>
</feature>
<dbReference type="Pfam" id="PF00383">
    <property type="entry name" value="dCMP_cyt_deam_1"/>
    <property type="match status" value="1"/>
</dbReference>
<feature type="active site" description="Proton donor" evidence="8">
    <location>
        <position position="61"/>
    </location>
</feature>
<dbReference type="InterPro" id="IPR016193">
    <property type="entry name" value="Cytidine_deaminase-like"/>
</dbReference>
<evidence type="ECO:0000256" key="1">
    <source>
        <dbReference type="ARBA" id="ARBA00010669"/>
    </source>
</evidence>
<dbReference type="SUPFAM" id="SSF53927">
    <property type="entry name" value="Cytidine deaminase-like"/>
    <property type="match status" value="1"/>
</dbReference>
<dbReference type="PANTHER" id="PTHR11079">
    <property type="entry name" value="CYTOSINE DEAMINASE FAMILY MEMBER"/>
    <property type="match status" value="1"/>
</dbReference>
<dbReference type="RefSeq" id="WP_014799093.1">
    <property type="nucleotide sequence ID" value="NC_018018.1"/>
</dbReference>
<comment type="subunit">
    <text evidence="2 8">Homodimer.</text>
</comment>
<dbReference type="HAMAP" id="MF_00972">
    <property type="entry name" value="tRNA_aden_deaminase"/>
    <property type="match status" value="1"/>
</dbReference>
<keyword evidence="3 8" id="KW-0819">tRNA processing</keyword>
<name>I4ANY0_BERLS</name>
<dbReference type="Gene3D" id="3.40.140.10">
    <property type="entry name" value="Cytidine Deaminase, domain 2"/>
    <property type="match status" value="1"/>
</dbReference>
<dbReference type="OrthoDB" id="9802676at2"/>
<dbReference type="KEGG" id="fli:Fleli_3336"/>
<sequence length="152" mass="17161">MSNFLTSFSHDFFMQEALKEAQKSFDAGEIPVGAIVVHNQKIIARAHNMTEKLNDVTAHAELIAITSAANTLNFKYLTGCKLYVTLEPCVMCAGALAWSQISEIYYGANDLQRGFSILTHSNLFPKKIKIENDILAQECEELLKKFFKKLRR</sequence>
<dbReference type="CDD" id="cd01285">
    <property type="entry name" value="nucleoside_deaminase"/>
    <property type="match status" value="1"/>
</dbReference>
<evidence type="ECO:0000256" key="8">
    <source>
        <dbReference type="HAMAP-Rule" id="MF_00972"/>
    </source>
</evidence>
<dbReference type="eggNOG" id="COG0590">
    <property type="taxonomic scope" value="Bacteria"/>
</dbReference>
<dbReference type="STRING" id="880071.Fleli_3336"/>
<dbReference type="Proteomes" id="UP000006054">
    <property type="component" value="Chromosome"/>
</dbReference>
<feature type="domain" description="CMP/dCMP-type deaminase" evidence="9">
    <location>
        <begin position="8"/>
        <end position="118"/>
    </location>
</feature>
<dbReference type="EC" id="3.5.4.33" evidence="8"/>
<dbReference type="EMBL" id="CP003345">
    <property type="protein sequence ID" value="AFM05665.1"/>
    <property type="molecule type" value="Genomic_DNA"/>
</dbReference>
<feature type="binding site" evidence="8">
    <location>
        <position position="59"/>
    </location>
    <ligand>
        <name>Zn(2+)</name>
        <dbReference type="ChEBI" id="CHEBI:29105"/>
        <note>catalytic</note>
    </ligand>
</feature>
<gene>
    <name evidence="8" type="primary">tadA</name>
    <name evidence="10" type="ordered locus">Fleli_3336</name>
</gene>
<dbReference type="PATRIC" id="fig|880071.3.peg.3339"/>
<evidence type="ECO:0000256" key="7">
    <source>
        <dbReference type="ARBA" id="ARBA00048045"/>
    </source>
</evidence>
<evidence type="ECO:0000256" key="5">
    <source>
        <dbReference type="ARBA" id="ARBA00022801"/>
    </source>
</evidence>
<keyword evidence="11" id="KW-1185">Reference proteome</keyword>
<keyword evidence="6 8" id="KW-0862">Zinc</keyword>
<evidence type="ECO:0000256" key="2">
    <source>
        <dbReference type="ARBA" id="ARBA00011738"/>
    </source>
</evidence>
<keyword evidence="5 8" id="KW-0378">Hydrolase</keyword>
<evidence type="ECO:0000256" key="4">
    <source>
        <dbReference type="ARBA" id="ARBA00022723"/>
    </source>
</evidence>
<accession>I4ANY0</accession>
<evidence type="ECO:0000259" key="9">
    <source>
        <dbReference type="PROSITE" id="PS51747"/>
    </source>
</evidence>
<evidence type="ECO:0000256" key="6">
    <source>
        <dbReference type="ARBA" id="ARBA00022833"/>
    </source>
</evidence>
<dbReference type="PANTHER" id="PTHR11079:SF202">
    <property type="entry name" value="TRNA-SPECIFIC ADENOSINE DEAMINASE"/>
    <property type="match status" value="1"/>
</dbReference>